<dbReference type="InterPro" id="IPR014031">
    <property type="entry name" value="Ketoacyl_synth_C"/>
</dbReference>
<evidence type="ECO:0000313" key="6">
    <source>
        <dbReference type="EMBL" id="GAA0349619.1"/>
    </source>
</evidence>
<dbReference type="InterPro" id="IPR002347">
    <property type="entry name" value="SDR_fam"/>
</dbReference>
<organism evidence="6 7">
    <name type="scientific">Actinoallomurus spadix</name>
    <dbReference type="NCBI Taxonomy" id="79912"/>
    <lineage>
        <taxon>Bacteria</taxon>
        <taxon>Bacillati</taxon>
        <taxon>Actinomycetota</taxon>
        <taxon>Actinomycetes</taxon>
        <taxon>Streptosporangiales</taxon>
        <taxon>Thermomonosporaceae</taxon>
        <taxon>Actinoallomurus</taxon>
    </lineage>
</organism>
<evidence type="ECO:0000256" key="3">
    <source>
        <dbReference type="RuleBase" id="RU003694"/>
    </source>
</evidence>
<feature type="compositionally biased region" description="Low complexity" evidence="4">
    <location>
        <begin position="312"/>
        <end position="332"/>
    </location>
</feature>
<dbReference type="Gene3D" id="3.40.50.720">
    <property type="entry name" value="NAD(P)-binding Rossmann-like Domain"/>
    <property type="match status" value="1"/>
</dbReference>
<sequence length="1066" mass="112147">MTDLSGRVALVTGGAGDVGRVVVERLARRGAKVALNCFHSYHAGKEWAARLRDEGLDVEAIRGSVARPEQVTSMFEKVESRYGRLDILVNNAAAGAFASLSNVTEQDLDRALNTNLKGALWCTRAAHPLMVKAGGGAVVNVSSIGAPYVLDNYLAIGTSKAALEAATRYLAVELAPDRIRVNTASCSLIDTVSGRLFPGFDAMVANTIANTPLGRLATEEDLANVIVFLASPESGWVTGQTILADGGISLGNAAMSAPKSFAAISDDRGNDAQAQVHPHTLATEVDSEPAPGRTPAGAAAARMAPAVPPSGDAPVTSAAPTAPAAPAAPGAVVPDDSDPVAVVGMGLAVPGASSPEQLWTLLNQGAELFVEPPAERWTVDEYYDPDPQAPDKTYQRNSGYIYDFTPHPRLSAEMDVDDPAYDPTMVWLRHSLYQSLESVASRPGDRFSLSVGYTPDSSQNLDEALVVGAVRRALRGDLAEGVDPSDAARAEEALGRRFRRGAAGPQGFTPHRIVADAMRGILPDDSRTHVLDTACSSSLYAIDLGVRDIVSGKADIALCGGSHAVISATPVLFSKLKGLSTGGVVRSLDKGADGVLFADGAALIVLKRLSRALADGDTVYGTIAGIGLSADGKGKAIYAPSSAGQSLAVQRALAKAGARPEDVSCIIAHATGTPTGDVAEFAALRSCYAGSRPVPVTSNKSLFGHTGWTAGVVSVIHLLLAMRYEVIPAQYRFSSAPDAFELDTTNLVIPDRPVAWPADRAEAPRLGAVSGFGFGGTDAHVLLREYRPDVPSSGGYGRRRGDDIVIIGWSGRLPGMGDSEDLARWAAGGSEAPPRSFGDAYPAPPFQRFRVPPTTVRTLDRAQLMLVECMQDLAPEIHDACLRRGERAGVLVGHMGLTRHAHLYHMRAHMDAIEEVLTTSGGAGMAKFAYRLRSAVDDLLAAPTEDSFPGEMPNIIASRISNYFDLRGLNMTVDLGEASLIEAFEVAVGYLEFDDLDIALVGGVNGNSLPEWADPIGGMLSSEPEGRDVSEGAFLFVLTRRSVADRDGLPVLAVIERDKTQGGDGR</sequence>
<dbReference type="SUPFAM" id="SSF51735">
    <property type="entry name" value="NAD(P)-binding Rossmann-fold domains"/>
    <property type="match status" value="1"/>
</dbReference>
<dbReference type="InterPro" id="IPR014030">
    <property type="entry name" value="Ketoacyl_synth_N"/>
</dbReference>
<dbReference type="Pfam" id="PF02801">
    <property type="entry name" value="Ketoacyl-synt_C"/>
    <property type="match status" value="1"/>
</dbReference>
<evidence type="ECO:0000256" key="1">
    <source>
        <dbReference type="ARBA" id="ARBA00022450"/>
    </source>
</evidence>
<dbReference type="PRINTS" id="PR00080">
    <property type="entry name" value="SDRFAMILY"/>
</dbReference>
<feature type="region of interest" description="Disordered" evidence="4">
    <location>
        <begin position="281"/>
        <end position="332"/>
    </location>
</feature>
<dbReference type="PRINTS" id="PR00081">
    <property type="entry name" value="GDHRDH"/>
</dbReference>
<dbReference type="CDD" id="cd05359">
    <property type="entry name" value="ChcA_like_SDR_c"/>
    <property type="match status" value="1"/>
</dbReference>
<protein>
    <recommendedName>
        <fullName evidence="5">Ketosynthase family 3 (KS3) domain-containing protein</fullName>
    </recommendedName>
</protein>
<dbReference type="InterPro" id="IPR036291">
    <property type="entry name" value="NAD(P)-bd_dom_sf"/>
</dbReference>
<proteinExistence type="inferred from homology"/>
<dbReference type="PANTHER" id="PTHR43775:SF37">
    <property type="entry name" value="SI:DKEY-61P9.11"/>
    <property type="match status" value="1"/>
</dbReference>
<evidence type="ECO:0000313" key="7">
    <source>
        <dbReference type="Proteomes" id="UP001501822"/>
    </source>
</evidence>
<evidence type="ECO:0000256" key="4">
    <source>
        <dbReference type="SAM" id="MobiDB-lite"/>
    </source>
</evidence>
<evidence type="ECO:0000256" key="2">
    <source>
        <dbReference type="ARBA" id="ARBA00022553"/>
    </source>
</evidence>
<keyword evidence="3" id="KW-0808">Transferase</keyword>
<dbReference type="CDD" id="cd00833">
    <property type="entry name" value="PKS"/>
    <property type="match status" value="1"/>
</dbReference>
<keyword evidence="1" id="KW-0596">Phosphopantetheine</keyword>
<dbReference type="InterPro" id="IPR016039">
    <property type="entry name" value="Thiolase-like"/>
</dbReference>
<dbReference type="InterPro" id="IPR020841">
    <property type="entry name" value="PKS_Beta-ketoAc_synthase_dom"/>
</dbReference>
<dbReference type="SUPFAM" id="SSF53901">
    <property type="entry name" value="Thiolase-like"/>
    <property type="match status" value="3"/>
</dbReference>
<dbReference type="EMBL" id="BAAABM010000041">
    <property type="protein sequence ID" value="GAA0349619.1"/>
    <property type="molecule type" value="Genomic_DNA"/>
</dbReference>
<keyword evidence="7" id="KW-1185">Reference proteome</keyword>
<comment type="similarity">
    <text evidence="3">Belongs to the thiolase-like superfamily. Beta-ketoacyl-ACP synthases family.</text>
</comment>
<dbReference type="PANTHER" id="PTHR43775">
    <property type="entry name" value="FATTY ACID SYNTHASE"/>
    <property type="match status" value="1"/>
</dbReference>
<dbReference type="Pfam" id="PF00109">
    <property type="entry name" value="ketoacyl-synt"/>
    <property type="match status" value="3"/>
</dbReference>
<dbReference type="InterPro" id="IPR050091">
    <property type="entry name" value="PKS_NRPS_Biosynth_Enz"/>
</dbReference>
<dbReference type="SMART" id="SM00825">
    <property type="entry name" value="PKS_KS"/>
    <property type="match status" value="1"/>
</dbReference>
<comment type="caution">
    <text evidence="6">The sequence shown here is derived from an EMBL/GenBank/DDBJ whole genome shotgun (WGS) entry which is preliminary data.</text>
</comment>
<dbReference type="Pfam" id="PF13561">
    <property type="entry name" value="adh_short_C2"/>
    <property type="match status" value="1"/>
</dbReference>
<keyword evidence="2" id="KW-0597">Phosphoprotein</keyword>
<gene>
    <name evidence="6" type="ORF">GCM10010151_44140</name>
</gene>
<feature type="compositionally biased region" description="Low complexity" evidence="4">
    <location>
        <begin position="289"/>
        <end position="305"/>
    </location>
</feature>
<dbReference type="Proteomes" id="UP001501822">
    <property type="component" value="Unassembled WGS sequence"/>
</dbReference>
<evidence type="ECO:0000259" key="5">
    <source>
        <dbReference type="PROSITE" id="PS52004"/>
    </source>
</evidence>
<feature type="domain" description="Ketosynthase family 3 (KS3)" evidence="5">
    <location>
        <begin position="337"/>
        <end position="785"/>
    </location>
</feature>
<dbReference type="Gene3D" id="3.40.47.10">
    <property type="match status" value="2"/>
</dbReference>
<accession>A0ABP3GQE7</accession>
<reference evidence="7" key="1">
    <citation type="journal article" date="2019" name="Int. J. Syst. Evol. Microbiol.">
        <title>The Global Catalogue of Microorganisms (GCM) 10K type strain sequencing project: providing services to taxonomists for standard genome sequencing and annotation.</title>
        <authorList>
            <consortium name="The Broad Institute Genomics Platform"/>
            <consortium name="The Broad Institute Genome Sequencing Center for Infectious Disease"/>
            <person name="Wu L."/>
            <person name="Ma J."/>
        </authorList>
    </citation>
    <scope>NUCLEOTIDE SEQUENCE [LARGE SCALE GENOMIC DNA]</scope>
    <source>
        <strain evidence="7">JCM 3146</strain>
    </source>
</reference>
<name>A0ABP3GQE7_9ACTN</name>
<dbReference type="RefSeq" id="WP_252807561.1">
    <property type="nucleotide sequence ID" value="NZ_BAAABM010000041.1"/>
</dbReference>
<dbReference type="PROSITE" id="PS52004">
    <property type="entry name" value="KS3_2"/>
    <property type="match status" value="1"/>
</dbReference>